<name>A0A927CFS6_9BACL</name>
<comment type="caution">
    <text evidence="2">The sequence shown here is derived from an EMBL/GenBank/DDBJ whole genome shotgun (WGS) entry which is preliminary data.</text>
</comment>
<protein>
    <submittedName>
        <fullName evidence="2">Uncharacterized protein</fullName>
    </submittedName>
</protein>
<keyword evidence="1" id="KW-0472">Membrane</keyword>
<evidence type="ECO:0000313" key="3">
    <source>
        <dbReference type="Proteomes" id="UP000639396"/>
    </source>
</evidence>
<dbReference type="RefSeq" id="WP_190931036.1">
    <property type="nucleotide sequence ID" value="NZ_JACXJA010000042.1"/>
</dbReference>
<keyword evidence="1" id="KW-0812">Transmembrane</keyword>
<gene>
    <name evidence="2" type="ORF">IDH45_25880</name>
</gene>
<evidence type="ECO:0000256" key="1">
    <source>
        <dbReference type="SAM" id="Phobius"/>
    </source>
</evidence>
<feature type="transmembrane region" description="Helical" evidence="1">
    <location>
        <begin position="69"/>
        <end position="89"/>
    </location>
</feature>
<proteinExistence type="predicted"/>
<dbReference type="AlphaFoldDB" id="A0A927CFS6"/>
<sequence>MFLPLAIFASIVGLFVTGAAVFTAWAFFATRNNQVKAQTAEAADGRELAVQEAGAPPWSWFLRWTVADYSALFLFGFGAVFLIVNLVGVSKDRDLYPDYHFAYLLCGFIFSFLGMLFTFVRLAMVLRLTRRLMPAGDHPHKPDQAQQAE</sequence>
<accession>A0A927CFS6</accession>
<dbReference type="EMBL" id="JACXJA010000042">
    <property type="protein sequence ID" value="MBD2865416.1"/>
    <property type="molecule type" value="Genomic_DNA"/>
</dbReference>
<feature type="transmembrane region" description="Helical" evidence="1">
    <location>
        <begin position="101"/>
        <end position="123"/>
    </location>
</feature>
<reference evidence="2" key="1">
    <citation type="submission" date="2020-09" db="EMBL/GenBank/DDBJ databases">
        <title>A novel bacterium of genus Paenibacillus, isolated from South China Sea.</title>
        <authorList>
            <person name="Huang H."/>
            <person name="Mo K."/>
            <person name="Hu Y."/>
        </authorList>
    </citation>
    <scope>NUCLEOTIDE SEQUENCE</scope>
    <source>
        <strain evidence="2">IB182363</strain>
    </source>
</reference>
<keyword evidence="1" id="KW-1133">Transmembrane helix</keyword>
<feature type="transmembrane region" description="Helical" evidence="1">
    <location>
        <begin position="6"/>
        <end position="28"/>
    </location>
</feature>
<organism evidence="2 3">
    <name type="scientific">Paenibacillus oceani</name>
    <dbReference type="NCBI Taxonomy" id="2772510"/>
    <lineage>
        <taxon>Bacteria</taxon>
        <taxon>Bacillati</taxon>
        <taxon>Bacillota</taxon>
        <taxon>Bacilli</taxon>
        <taxon>Bacillales</taxon>
        <taxon>Paenibacillaceae</taxon>
        <taxon>Paenibacillus</taxon>
    </lineage>
</organism>
<dbReference type="Proteomes" id="UP000639396">
    <property type="component" value="Unassembled WGS sequence"/>
</dbReference>
<keyword evidence="3" id="KW-1185">Reference proteome</keyword>
<evidence type="ECO:0000313" key="2">
    <source>
        <dbReference type="EMBL" id="MBD2865416.1"/>
    </source>
</evidence>